<dbReference type="GO" id="GO:0008234">
    <property type="term" value="F:cysteine-type peptidase activity"/>
    <property type="evidence" value="ECO:0007669"/>
    <property type="project" value="UniProtKB-KW"/>
</dbReference>
<keyword evidence="3" id="KW-0378">Hydrolase</keyword>
<dbReference type="Proteomes" id="UP000298714">
    <property type="component" value="Chromosome"/>
</dbReference>
<dbReference type="GO" id="GO:0006508">
    <property type="term" value="P:proteolysis"/>
    <property type="evidence" value="ECO:0007669"/>
    <property type="project" value="UniProtKB-KW"/>
</dbReference>
<evidence type="ECO:0000313" key="6">
    <source>
        <dbReference type="EMBL" id="QCI78939.1"/>
    </source>
</evidence>
<evidence type="ECO:0000313" key="7">
    <source>
        <dbReference type="Proteomes" id="UP000298714"/>
    </source>
</evidence>
<dbReference type="InterPro" id="IPR051794">
    <property type="entry name" value="PG_Endopeptidase_C40"/>
</dbReference>
<reference evidence="7" key="1">
    <citation type="submission" date="2019-04" db="EMBL/GenBank/DDBJ databases">
        <title>Complete genome sequence of Sphingomonas sp. W1-2-3.</title>
        <authorList>
            <person name="Im W.T."/>
        </authorList>
    </citation>
    <scope>NUCLEOTIDE SEQUENCE [LARGE SCALE GENOMIC DNA]</scope>
    <source>
        <strain evidence="7">W1-2-3</strain>
    </source>
</reference>
<dbReference type="PANTHER" id="PTHR47359">
    <property type="entry name" value="PEPTIDOGLYCAN DL-ENDOPEPTIDASE CWLO"/>
    <property type="match status" value="1"/>
</dbReference>
<comment type="similarity">
    <text evidence="1">Belongs to the peptidase C40 family.</text>
</comment>
<dbReference type="AlphaFoldDB" id="A0A4D7BTP4"/>
<organism evidence="6 7">
    <name type="scientific">Hankyongella ginsenosidimutans</name>
    <dbReference type="NCBI Taxonomy" id="1763828"/>
    <lineage>
        <taxon>Bacteria</taxon>
        <taxon>Pseudomonadati</taxon>
        <taxon>Pseudomonadota</taxon>
        <taxon>Alphaproteobacteria</taxon>
        <taxon>Sphingomonadales</taxon>
        <taxon>Sphingomonadaceae</taxon>
        <taxon>Hankyongella</taxon>
    </lineage>
</organism>
<feature type="domain" description="NlpC/P60" evidence="5">
    <location>
        <begin position="136"/>
        <end position="258"/>
    </location>
</feature>
<protein>
    <submittedName>
        <fullName evidence="6">NlpC/P60 family protein</fullName>
    </submittedName>
</protein>
<keyword evidence="2" id="KW-0645">Protease</keyword>
<dbReference type="InterPro" id="IPR041382">
    <property type="entry name" value="SH3_16"/>
</dbReference>
<name>A0A4D7BTP4_9SPHN</name>
<keyword evidence="7" id="KW-1185">Reference proteome</keyword>
<dbReference type="RefSeq" id="WP_222873726.1">
    <property type="nucleotide sequence ID" value="NZ_CP039704.1"/>
</dbReference>
<dbReference type="SUPFAM" id="SSF54001">
    <property type="entry name" value="Cysteine proteinases"/>
    <property type="match status" value="1"/>
</dbReference>
<dbReference type="EMBL" id="CP039704">
    <property type="protein sequence ID" value="QCI78939.1"/>
    <property type="molecule type" value="Genomic_DNA"/>
</dbReference>
<evidence type="ECO:0000259" key="5">
    <source>
        <dbReference type="PROSITE" id="PS51935"/>
    </source>
</evidence>
<evidence type="ECO:0000256" key="1">
    <source>
        <dbReference type="ARBA" id="ARBA00007074"/>
    </source>
</evidence>
<proteinExistence type="inferred from homology"/>
<dbReference type="PANTHER" id="PTHR47359:SF3">
    <property type="entry name" value="NLP_P60 DOMAIN-CONTAINING PROTEIN-RELATED"/>
    <property type="match status" value="1"/>
</dbReference>
<sequence>MRHLPAARHAAPTLHVCASATTPVHHEPDAHSQAVSALLYGEGFDVLETRDGWCWGQCRHDGYVGYVAAETLTLAGIAPSHRVAAAAAHIFSAASIKSAPVGWLPMGAQVQALDAEPPFLRVGAGFVHARTLELRHAFAPDHVAAAQRLVGSPYLWGGRTRAGLDCSGLVQVALAAAGIAAPRDSDQQQVLGVAIDPADGLRRGDLVFLPGHVGIMTDAETLLHANAWWMTTLAEPLADVLARQAAAGRPGIVAARRL</sequence>
<dbReference type="PROSITE" id="PS51935">
    <property type="entry name" value="NLPC_P60"/>
    <property type="match status" value="1"/>
</dbReference>
<dbReference type="Gene3D" id="2.30.30.40">
    <property type="entry name" value="SH3 Domains"/>
    <property type="match status" value="1"/>
</dbReference>
<gene>
    <name evidence="6" type="ORF">E6W36_03015</name>
</gene>
<evidence type="ECO:0000256" key="4">
    <source>
        <dbReference type="ARBA" id="ARBA00022807"/>
    </source>
</evidence>
<dbReference type="InterPro" id="IPR038765">
    <property type="entry name" value="Papain-like_cys_pep_sf"/>
</dbReference>
<dbReference type="Pfam" id="PF00877">
    <property type="entry name" value="NLPC_P60"/>
    <property type="match status" value="1"/>
</dbReference>
<keyword evidence="4" id="KW-0788">Thiol protease</keyword>
<accession>A0A4D7BTP4</accession>
<dbReference type="KEGG" id="hgn:E6W36_03015"/>
<evidence type="ECO:0000256" key="3">
    <source>
        <dbReference type="ARBA" id="ARBA00022801"/>
    </source>
</evidence>
<evidence type="ECO:0000256" key="2">
    <source>
        <dbReference type="ARBA" id="ARBA00022670"/>
    </source>
</evidence>
<dbReference type="Pfam" id="PF18348">
    <property type="entry name" value="SH3_16"/>
    <property type="match status" value="1"/>
</dbReference>
<dbReference type="Gene3D" id="3.90.1720.10">
    <property type="entry name" value="endopeptidase domain like (from Nostoc punctiforme)"/>
    <property type="match status" value="1"/>
</dbReference>
<dbReference type="InterPro" id="IPR000064">
    <property type="entry name" value="NLP_P60_dom"/>
</dbReference>